<comment type="caution">
    <text evidence="2">The sequence shown here is derived from an EMBL/GenBank/DDBJ whole genome shotgun (WGS) entry which is preliminary data.</text>
</comment>
<organism evidence="2 3">
    <name type="scientific">Paenibacillus darwinianus</name>
    <dbReference type="NCBI Taxonomy" id="1380763"/>
    <lineage>
        <taxon>Bacteria</taxon>
        <taxon>Bacillati</taxon>
        <taxon>Bacillota</taxon>
        <taxon>Bacilli</taxon>
        <taxon>Bacillales</taxon>
        <taxon>Paenibacillaceae</taxon>
        <taxon>Paenibacillus</taxon>
    </lineage>
</organism>
<evidence type="ECO:0000313" key="2">
    <source>
        <dbReference type="EMBL" id="EXX92373.1"/>
    </source>
</evidence>
<keyword evidence="1" id="KW-0472">Membrane</keyword>
<feature type="transmembrane region" description="Helical" evidence="1">
    <location>
        <begin position="33"/>
        <end position="51"/>
    </location>
</feature>
<gene>
    <name evidence="2" type="ORF">BG53_14625</name>
</gene>
<keyword evidence="1" id="KW-0812">Transmembrane</keyword>
<evidence type="ECO:0008006" key="4">
    <source>
        <dbReference type="Google" id="ProtNLM"/>
    </source>
</evidence>
<feature type="transmembrane region" description="Helical" evidence="1">
    <location>
        <begin position="7"/>
        <end position="27"/>
    </location>
</feature>
<proteinExistence type="predicted"/>
<dbReference type="AlphaFoldDB" id="A0A9W5W8T0"/>
<feature type="transmembrane region" description="Helical" evidence="1">
    <location>
        <begin position="137"/>
        <end position="154"/>
    </location>
</feature>
<feature type="transmembrane region" description="Helical" evidence="1">
    <location>
        <begin position="58"/>
        <end position="80"/>
    </location>
</feature>
<feature type="transmembrane region" description="Helical" evidence="1">
    <location>
        <begin position="86"/>
        <end position="105"/>
    </location>
</feature>
<reference evidence="2 3" key="1">
    <citation type="submission" date="2014-02" db="EMBL/GenBank/DDBJ databases">
        <title>Genome sequence of Paenibacillus darwinianus reveals adaptive mechanisms for survival in Antarctic soils.</title>
        <authorList>
            <person name="Dsouza M."/>
            <person name="Taylor M.W."/>
            <person name="Turner S.J."/>
            <person name="Aislabie J."/>
        </authorList>
    </citation>
    <scope>NUCLEOTIDE SEQUENCE [LARGE SCALE GENOMIC DNA]</scope>
    <source>
        <strain evidence="2 3">CE1</strain>
    </source>
</reference>
<dbReference type="EMBL" id="JFHU01000008">
    <property type="protein sequence ID" value="EXX92373.1"/>
    <property type="molecule type" value="Genomic_DNA"/>
</dbReference>
<sequence>MSRNQYSVGILILAAGVVILLGKLGVFSFIGNLFWPILILIPGVLLHVFFFGRLLPSVVLVPAGILSVYGLLFLFSNIVGWGSMRYLWPVFILGVAAGLYEYYLFDMSKPRGAQVAAMVLAVVALACFGVVLFWSWGIYFIALALIALGAWLAFGRRYRW</sequence>
<keyword evidence="1" id="KW-1133">Transmembrane helix</keyword>
<dbReference type="Proteomes" id="UP000053750">
    <property type="component" value="Unassembled WGS sequence"/>
</dbReference>
<dbReference type="RefSeq" id="WP_036581228.1">
    <property type="nucleotide sequence ID" value="NZ_KK082149.1"/>
</dbReference>
<protein>
    <recommendedName>
        <fullName evidence="4">DUF5668 domain-containing protein</fullName>
    </recommendedName>
</protein>
<feature type="transmembrane region" description="Helical" evidence="1">
    <location>
        <begin position="112"/>
        <end position="131"/>
    </location>
</feature>
<dbReference type="OrthoDB" id="2695971at2"/>
<accession>A0A9W5W8T0</accession>
<keyword evidence="3" id="KW-1185">Reference proteome</keyword>
<evidence type="ECO:0000256" key="1">
    <source>
        <dbReference type="SAM" id="Phobius"/>
    </source>
</evidence>
<evidence type="ECO:0000313" key="3">
    <source>
        <dbReference type="Proteomes" id="UP000053750"/>
    </source>
</evidence>
<name>A0A9W5W8T0_9BACL</name>